<dbReference type="Proteomes" id="UP000603234">
    <property type="component" value="Unassembled WGS sequence"/>
</dbReference>
<dbReference type="Gene3D" id="1.10.10.10">
    <property type="entry name" value="Winged helix-like DNA-binding domain superfamily/Winged helix DNA-binding domain"/>
    <property type="match status" value="1"/>
</dbReference>
<dbReference type="InterPro" id="IPR005149">
    <property type="entry name" value="Tscrpt_reg_PadR_N"/>
</dbReference>
<gene>
    <name evidence="3" type="ORF">GH808_01100</name>
</gene>
<sequence length="182" mass="20580">MTRLLVLGILDVQPMSGYDIQQILRLSDAERWGGVLIGSIYHALKKMEKEGLVAVASIEQTGHRQKAIYKITEGGQDYAKKLVKEALEASSVNYPSKLYSGLSFVEKISNEEALTVLNNQLRSLEKEYEVLEDGLKLKKLAMNNNIPPMTMLTFDNMFAIVKQQREFVEKAIKILESENKQT</sequence>
<keyword evidence="4" id="KW-1185">Reference proteome</keyword>
<feature type="coiled-coil region" evidence="1">
    <location>
        <begin position="107"/>
        <end position="141"/>
    </location>
</feature>
<dbReference type="InterPro" id="IPR036390">
    <property type="entry name" value="WH_DNA-bd_sf"/>
</dbReference>
<name>A0ABR6WR96_9FIRM</name>
<dbReference type="RefSeq" id="WP_207722221.1">
    <property type="nucleotide sequence ID" value="NZ_WJBC01000001.1"/>
</dbReference>
<protein>
    <submittedName>
        <fullName evidence="3">PadR family transcriptional regulator</fullName>
    </submittedName>
</protein>
<evidence type="ECO:0000259" key="2">
    <source>
        <dbReference type="Pfam" id="PF03551"/>
    </source>
</evidence>
<evidence type="ECO:0000256" key="1">
    <source>
        <dbReference type="SAM" id="Coils"/>
    </source>
</evidence>
<feature type="domain" description="Transcription regulator PadR N-terminal" evidence="2">
    <location>
        <begin position="6"/>
        <end position="80"/>
    </location>
</feature>
<organism evidence="3 4">
    <name type="scientific">Acetobacterium fimetarium</name>
    <dbReference type="NCBI Taxonomy" id="52691"/>
    <lineage>
        <taxon>Bacteria</taxon>
        <taxon>Bacillati</taxon>
        <taxon>Bacillota</taxon>
        <taxon>Clostridia</taxon>
        <taxon>Eubacteriales</taxon>
        <taxon>Eubacteriaceae</taxon>
        <taxon>Acetobacterium</taxon>
    </lineage>
</organism>
<dbReference type="InterPro" id="IPR052509">
    <property type="entry name" value="Metal_resp_DNA-bind_regulator"/>
</dbReference>
<proteinExistence type="predicted"/>
<dbReference type="InterPro" id="IPR036388">
    <property type="entry name" value="WH-like_DNA-bd_sf"/>
</dbReference>
<dbReference type="EMBL" id="WJBC01000001">
    <property type="protein sequence ID" value="MBC3803040.1"/>
    <property type="molecule type" value="Genomic_DNA"/>
</dbReference>
<dbReference type="SUPFAM" id="SSF46785">
    <property type="entry name" value="Winged helix' DNA-binding domain"/>
    <property type="match status" value="1"/>
</dbReference>
<accession>A0ABR6WR96</accession>
<reference evidence="3 4" key="1">
    <citation type="journal article" date="2020" name="mSystems">
        <title>Defining Genomic and Predicted Metabolic Features of the Acetobacterium Genus.</title>
        <authorList>
            <person name="Ross D.E."/>
            <person name="Marshall C.W."/>
            <person name="Gulliver D."/>
            <person name="May H.D."/>
            <person name="Norman R.S."/>
        </authorList>
    </citation>
    <scope>NUCLEOTIDE SEQUENCE [LARGE SCALE GENOMIC DNA]</scope>
    <source>
        <strain evidence="3 4">DSM 8238</strain>
    </source>
</reference>
<dbReference type="PANTHER" id="PTHR33169">
    <property type="entry name" value="PADR-FAMILY TRANSCRIPTIONAL REGULATOR"/>
    <property type="match status" value="1"/>
</dbReference>
<dbReference type="PANTHER" id="PTHR33169:SF14">
    <property type="entry name" value="TRANSCRIPTIONAL REGULATOR RV3488"/>
    <property type="match status" value="1"/>
</dbReference>
<dbReference type="Pfam" id="PF03551">
    <property type="entry name" value="PadR"/>
    <property type="match status" value="1"/>
</dbReference>
<comment type="caution">
    <text evidence="3">The sequence shown here is derived from an EMBL/GenBank/DDBJ whole genome shotgun (WGS) entry which is preliminary data.</text>
</comment>
<evidence type="ECO:0000313" key="3">
    <source>
        <dbReference type="EMBL" id="MBC3803040.1"/>
    </source>
</evidence>
<keyword evidence="1" id="KW-0175">Coiled coil</keyword>
<evidence type="ECO:0000313" key="4">
    <source>
        <dbReference type="Proteomes" id="UP000603234"/>
    </source>
</evidence>